<evidence type="ECO:0000313" key="3">
    <source>
        <dbReference type="Proteomes" id="UP001176961"/>
    </source>
</evidence>
<organism evidence="2 3">
    <name type="scientific">Cylicocyclus nassatus</name>
    <name type="common">Nematode worm</name>
    <dbReference type="NCBI Taxonomy" id="53992"/>
    <lineage>
        <taxon>Eukaryota</taxon>
        <taxon>Metazoa</taxon>
        <taxon>Ecdysozoa</taxon>
        <taxon>Nematoda</taxon>
        <taxon>Chromadorea</taxon>
        <taxon>Rhabditida</taxon>
        <taxon>Rhabditina</taxon>
        <taxon>Rhabditomorpha</taxon>
        <taxon>Strongyloidea</taxon>
        <taxon>Strongylidae</taxon>
        <taxon>Cylicocyclus</taxon>
    </lineage>
</organism>
<dbReference type="Proteomes" id="UP001176961">
    <property type="component" value="Unassembled WGS sequence"/>
</dbReference>
<gene>
    <name evidence="2" type="ORF">CYNAS_LOCUS2163</name>
</gene>
<dbReference type="InterPro" id="IPR001810">
    <property type="entry name" value="F-box_dom"/>
</dbReference>
<evidence type="ECO:0000259" key="1">
    <source>
        <dbReference type="PROSITE" id="PS50181"/>
    </source>
</evidence>
<reference evidence="2" key="1">
    <citation type="submission" date="2023-07" db="EMBL/GenBank/DDBJ databases">
        <authorList>
            <consortium name="CYATHOMIX"/>
        </authorList>
    </citation>
    <scope>NUCLEOTIDE SEQUENCE</scope>
    <source>
        <strain evidence="2">N/A</strain>
    </source>
</reference>
<name>A0AA36DN84_CYLNA</name>
<protein>
    <recommendedName>
        <fullName evidence="1">F-box domain-containing protein</fullName>
    </recommendedName>
</protein>
<keyword evidence="3" id="KW-1185">Reference proteome</keyword>
<dbReference type="AlphaFoldDB" id="A0AA36DN84"/>
<feature type="domain" description="F-box" evidence="1">
    <location>
        <begin position="1"/>
        <end position="46"/>
    </location>
</feature>
<dbReference type="EMBL" id="CATQJL010000001">
    <property type="protein sequence ID" value="CAJ0590180.1"/>
    <property type="molecule type" value="Genomic_DNA"/>
</dbReference>
<dbReference type="PROSITE" id="PS50181">
    <property type="entry name" value="FBOX"/>
    <property type="match status" value="1"/>
</dbReference>
<sequence length="318" mass="36254">MDFSLLPEEVLVNVLKMSSPTTVTMAKRLNKKLNRIVERNHLGKPLVDDFNVEMRTILGRTRPVGRLQLKNTGKMHRRIVVTMKRKQKSRQVIEEGVEGPSCSNGSSVIMEEMKKVHLYERLSFDGVTADTDFFNMLTAKWNDLSRVQSLSFTLCHLKFSEEQMLSLLTRTACRSLTLDFCHFEQDIISDKVINAMARVQCLRIQPRSTVYLHQLTDATLKNWSSSPPSTIALYNCASNFTLQGIVEMIKELPRNEFVDWDFGRILPRDGVDGQLLSLMSISGMTIFVSDDYCSRRVQIASGSSRIAFNLIREEAFTS</sequence>
<accession>A0AA36DN84</accession>
<comment type="caution">
    <text evidence="2">The sequence shown here is derived from an EMBL/GenBank/DDBJ whole genome shotgun (WGS) entry which is preliminary data.</text>
</comment>
<proteinExistence type="predicted"/>
<evidence type="ECO:0000313" key="2">
    <source>
        <dbReference type="EMBL" id="CAJ0590180.1"/>
    </source>
</evidence>